<feature type="non-terminal residue" evidence="1">
    <location>
        <position position="224"/>
    </location>
</feature>
<evidence type="ECO:0000313" key="1">
    <source>
        <dbReference type="EMBL" id="KAJ8670113.1"/>
    </source>
</evidence>
<accession>A0ACC2NH32</accession>
<evidence type="ECO:0000313" key="2">
    <source>
        <dbReference type="Proteomes" id="UP001239111"/>
    </source>
</evidence>
<feature type="non-terminal residue" evidence="1">
    <location>
        <position position="1"/>
    </location>
</feature>
<keyword evidence="2" id="KW-1185">Reference proteome</keyword>
<comment type="caution">
    <text evidence="1">The sequence shown here is derived from an EMBL/GenBank/DDBJ whole genome shotgun (WGS) entry which is preliminary data.</text>
</comment>
<reference evidence="1" key="1">
    <citation type="submission" date="2023-04" db="EMBL/GenBank/DDBJ databases">
        <title>A chromosome-level genome assembly of the parasitoid wasp Eretmocerus hayati.</title>
        <authorList>
            <person name="Zhong Y."/>
            <person name="Liu S."/>
            <person name="Liu Y."/>
        </authorList>
    </citation>
    <scope>NUCLEOTIDE SEQUENCE</scope>
    <source>
        <strain evidence="1">ZJU_SS_LIU_2023</strain>
    </source>
</reference>
<sequence>FLGLIIMKNNKIRLILFYLSISLSCVEPLIGNSVRPALDKEFPFVVSIVDKSKDLSSGLPLAQRIFCGGTVVTTKHVLTIANCLRGKSSQQLQIFGGSSDIRLCDSYDVSSWKSYNKWALENGASQEYIAYDIAMITLSGNINQARIQPVLISPKPVNYFYGKIGTLVGWGDTIDGSTPEIMQTSSVRILNMEECTAMAMSTGTKVKIQNRKLLCSDVDPYVAK</sequence>
<proteinExistence type="predicted"/>
<dbReference type="Proteomes" id="UP001239111">
    <property type="component" value="Chromosome 3"/>
</dbReference>
<gene>
    <name evidence="1" type="ORF">QAD02_001372</name>
</gene>
<name>A0ACC2NH32_9HYME</name>
<organism evidence="1 2">
    <name type="scientific">Eretmocerus hayati</name>
    <dbReference type="NCBI Taxonomy" id="131215"/>
    <lineage>
        <taxon>Eukaryota</taxon>
        <taxon>Metazoa</taxon>
        <taxon>Ecdysozoa</taxon>
        <taxon>Arthropoda</taxon>
        <taxon>Hexapoda</taxon>
        <taxon>Insecta</taxon>
        <taxon>Pterygota</taxon>
        <taxon>Neoptera</taxon>
        <taxon>Endopterygota</taxon>
        <taxon>Hymenoptera</taxon>
        <taxon>Apocrita</taxon>
        <taxon>Proctotrupomorpha</taxon>
        <taxon>Chalcidoidea</taxon>
        <taxon>Aphelinidae</taxon>
        <taxon>Aphelininae</taxon>
        <taxon>Eretmocerus</taxon>
    </lineage>
</organism>
<protein>
    <submittedName>
        <fullName evidence="1">Uncharacterized protein</fullName>
    </submittedName>
</protein>
<dbReference type="EMBL" id="CM056743">
    <property type="protein sequence ID" value="KAJ8670113.1"/>
    <property type="molecule type" value="Genomic_DNA"/>
</dbReference>